<feature type="region of interest" description="Disordered" evidence="10">
    <location>
        <begin position="238"/>
        <end position="272"/>
    </location>
</feature>
<dbReference type="EMBL" id="CP062983">
    <property type="protein sequence ID" value="QPC85255.1"/>
    <property type="molecule type" value="Genomic_DNA"/>
</dbReference>
<keyword evidence="2" id="KW-0813">Transport</keyword>
<name>A0A7S8EE07_9CHLR</name>
<organism evidence="12 13">
    <name type="scientific">Phototrophicus methaneseepsis</name>
    <dbReference type="NCBI Taxonomy" id="2710758"/>
    <lineage>
        <taxon>Bacteria</taxon>
        <taxon>Bacillati</taxon>
        <taxon>Chloroflexota</taxon>
        <taxon>Candidatus Thermofontia</taxon>
        <taxon>Phototrophicales</taxon>
        <taxon>Phototrophicaceae</taxon>
        <taxon>Phototrophicus</taxon>
    </lineage>
</organism>
<dbReference type="KEGG" id="pmet:G4Y79_19300"/>
<dbReference type="CDD" id="cd03214">
    <property type="entry name" value="ABC_Iron-Siderophores_B12_Hemin"/>
    <property type="match status" value="1"/>
</dbReference>
<keyword evidence="5" id="KW-0547">Nucleotide-binding</keyword>
<evidence type="ECO:0000256" key="7">
    <source>
        <dbReference type="ARBA" id="ARBA00023004"/>
    </source>
</evidence>
<keyword evidence="8" id="KW-0406">Ion transport</keyword>
<dbReference type="GO" id="GO:0006826">
    <property type="term" value="P:iron ion transport"/>
    <property type="evidence" value="ECO:0007669"/>
    <property type="project" value="UniProtKB-KW"/>
</dbReference>
<dbReference type="InterPro" id="IPR017871">
    <property type="entry name" value="ABC_transporter-like_CS"/>
</dbReference>
<sequence length="272" mass="29799">MNVRIEEGSITALVGPNGCGKSTLLRGLSRLLKPAGGTVYLDGHDIHAMKAKELAKKLGILPQSPTAPEGLTVHELVAQGRYPHQSWFQQWSKEDERIVDQALTKTNLTMFADRPVDTLSGGQRQRAWIAMALAQQTDVLLLDEPTTYLDLAYQMDVLDLLDDLNAEGRTVVMVLHDLNQAARYADTVVALRGGQIITQGEPERVMTPENIWQIFGLKAEVVTDPITGTPMCVPIGRSRRHKQAAAKASQNNNQSNNQSGSQNGQVRSKALV</sequence>
<dbReference type="PANTHER" id="PTHR42771:SF2">
    <property type="entry name" value="IRON(3+)-HYDROXAMATE IMPORT ATP-BINDING PROTEIN FHUC"/>
    <property type="match status" value="1"/>
</dbReference>
<dbReference type="InterPro" id="IPR003439">
    <property type="entry name" value="ABC_transporter-like_ATP-bd"/>
</dbReference>
<evidence type="ECO:0000313" key="13">
    <source>
        <dbReference type="Proteomes" id="UP000594468"/>
    </source>
</evidence>
<dbReference type="FunFam" id="3.40.50.300:FF:000134">
    <property type="entry name" value="Iron-enterobactin ABC transporter ATP-binding protein"/>
    <property type="match status" value="1"/>
</dbReference>
<feature type="domain" description="ABC transporter" evidence="11">
    <location>
        <begin position="1"/>
        <end position="218"/>
    </location>
</feature>
<evidence type="ECO:0000256" key="2">
    <source>
        <dbReference type="ARBA" id="ARBA00022448"/>
    </source>
</evidence>
<evidence type="ECO:0000256" key="1">
    <source>
        <dbReference type="ARBA" id="ARBA00004202"/>
    </source>
</evidence>
<dbReference type="PROSITE" id="PS50893">
    <property type="entry name" value="ABC_TRANSPORTER_2"/>
    <property type="match status" value="1"/>
</dbReference>
<evidence type="ECO:0000313" key="12">
    <source>
        <dbReference type="EMBL" id="QPC85255.1"/>
    </source>
</evidence>
<evidence type="ECO:0000259" key="11">
    <source>
        <dbReference type="PROSITE" id="PS50893"/>
    </source>
</evidence>
<keyword evidence="4" id="KW-0410">Iron transport</keyword>
<keyword evidence="7" id="KW-0408">Iron</keyword>
<protein>
    <submittedName>
        <fullName evidence="12">ABC transporter ATP-binding protein</fullName>
    </submittedName>
</protein>
<dbReference type="GO" id="GO:0005524">
    <property type="term" value="F:ATP binding"/>
    <property type="evidence" value="ECO:0007669"/>
    <property type="project" value="UniProtKB-KW"/>
</dbReference>
<proteinExistence type="predicted"/>
<dbReference type="InterPro" id="IPR027417">
    <property type="entry name" value="P-loop_NTPase"/>
</dbReference>
<dbReference type="GO" id="GO:0016887">
    <property type="term" value="F:ATP hydrolysis activity"/>
    <property type="evidence" value="ECO:0007669"/>
    <property type="project" value="InterPro"/>
</dbReference>
<evidence type="ECO:0000256" key="10">
    <source>
        <dbReference type="SAM" id="MobiDB-lite"/>
    </source>
</evidence>
<reference evidence="12 13" key="1">
    <citation type="submission" date="2020-02" db="EMBL/GenBank/DDBJ databases">
        <authorList>
            <person name="Zheng R.K."/>
            <person name="Sun C.M."/>
        </authorList>
    </citation>
    <scope>NUCLEOTIDE SEQUENCE [LARGE SCALE GENOMIC DNA]</scope>
    <source>
        <strain evidence="13">rifampicinis</strain>
    </source>
</reference>
<dbReference type="SUPFAM" id="SSF52540">
    <property type="entry name" value="P-loop containing nucleoside triphosphate hydrolases"/>
    <property type="match status" value="1"/>
</dbReference>
<dbReference type="Gene3D" id="3.40.50.300">
    <property type="entry name" value="P-loop containing nucleotide triphosphate hydrolases"/>
    <property type="match status" value="1"/>
</dbReference>
<comment type="subcellular location">
    <subcellularLocation>
        <location evidence="1">Cell membrane</location>
        <topology evidence="1">Peripheral membrane protein</topology>
    </subcellularLocation>
</comment>
<dbReference type="PROSITE" id="PS00211">
    <property type="entry name" value="ABC_TRANSPORTER_1"/>
    <property type="match status" value="1"/>
</dbReference>
<dbReference type="Proteomes" id="UP000594468">
    <property type="component" value="Chromosome"/>
</dbReference>
<evidence type="ECO:0000256" key="9">
    <source>
        <dbReference type="ARBA" id="ARBA00023136"/>
    </source>
</evidence>
<gene>
    <name evidence="12" type="ORF">G4Y79_19300</name>
</gene>
<feature type="compositionally biased region" description="Low complexity" evidence="10">
    <location>
        <begin position="245"/>
        <end position="265"/>
    </location>
</feature>
<evidence type="ECO:0000256" key="8">
    <source>
        <dbReference type="ARBA" id="ARBA00023065"/>
    </source>
</evidence>
<accession>A0A7S8EE07</accession>
<dbReference type="InterPro" id="IPR003593">
    <property type="entry name" value="AAA+_ATPase"/>
</dbReference>
<dbReference type="Pfam" id="PF00005">
    <property type="entry name" value="ABC_tran"/>
    <property type="match status" value="1"/>
</dbReference>
<dbReference type="GO" id="GO:0005886">
    <property type="term" value="C:plasma membrane"/>
    <property type="evidence" value="ECO:0007669"/>
    <property type="project" value="UniProtKB-SubCell"/>
</dbReference>
<evidence type="ECO:0000256" key="4">
    <source>
        <dbReference type="ARBA" id="ARBA00022496"/>
    </source>
</evidence>
<keyword evidence="6 12" id="KW-0067">ATP-binding</keyword>
<keyword evidence="3" id="KW-1003">Cell membrane</keyword>
<dbReference type="SMART" id="SM00382">
    <property type="entry name" value="AAA"/>
    <property type="match status" value="1"/>
</dbReference>
<dbReference type="PANTHER" id="PTHR42771">
    <property type="entry name" value="IRON(3+)-HYDROXAMATE IMPORT ATP-BINDING PROTEIN FHUC"/>
    <property type="match status" value="1"/>
</dbReference>
<keyword evidence="9" id="KW-0472">Membrane</keyword>
<evidence type="ECO:0000256" key="5">
    <source>
        <dbReference type="ARBA" id="ARBA00022741"/>
    </source>
</evidence>
<keyword evidence="13" id="KW-1185">Reference proteome</keyword>
<evidence type="ECO:0000256" key="3">
    <source>
        <dbReference type="ARBA" id="ARBA00022475"/>
    </source>
</evidence>
<evidence type="ECO:0000256" key="6">
    <source>
        <dbReference type="ARBA" id="ARBA00022840"/>
    </source>
</evidence>
<dbReference type="InterPro" id="IPR051535">
    <property type="entry name" value="Siderophore_ABC-ATPase"/>
</dbReference>
<dbReference type="AlphaFoldDB" id="A0A7S8EE07"/>